<dbReference type="PROSITE" id="PS50072">
    <property type="entry name" value="CSA_PPIASE_2"/>
    <property type="match status" value="1"/>
</dbReference>
<comment type="caution">
    <text evidence="6">The sequence shown here is derived from an EMBL/GenBank/DDBJ whole genome shotgun (WGS) entry which is preliminary data.</text>
</comment>
<dbReference type="PROSITE" id="PS00018">
    <property type="entry name" value="EF_HAND_1"/>
    <property type="match status" value="2"/>
</dbReference>
<dbReference type="PANTHER" id="PTHR45625">
    <property type="entry name" value="PEPTIDYL-PROLYL CIS-TRANS ISOMERASE-RELATED"/>
    <property type="match status" value="1"/>
</dbReference>
<dbReference type="AlphaFoldDB" id="A0A2S8GJT9"/>
<dbReference type="PANTHER" id="PTHR45625:SF4">
    <property type="entry name" value="PEPTIDYLPROLYL ISOMERASE DOMAIN AND WD REPEAT-CONTAINING PROTEIN 1"/>
    <property type="match status" value="1"/>
</dbReference>
<evidence type="ECO:0000256" key="3">
    <source>
        <dbReference type="ARBA" id="ARBA00023110"/>
    </source>
</evidence>
<dbReference type="Gene3D" id="2.60.40.3440">
    <property type="match status" value="1"/>
</dbReference>
<dbReference type="Gene3D" id="1.10.1330.10">
    <property type="entry name" value="Dockerin domain"/>
    <property type="match status" value="1"/>
</dbReference>
<dbReference type="GO" id="GO:0000272">
    <property type="term" value="P:polysaccharide catabolic process"/>
    <property type="evidence" value="ECO:0007669"/>
    <property type="project" value="InterPro"/>
</dbReference>
<protein>
    <recommendedName>
        <fullName evidence="2">peptidylprolyl isomerase</fullName>
        <ecNumber evidence="2">5.2.1.8</ecNumber>
    </recommendedName>
</protein>
<dbReference type="RefSeq" id="WP_105336866.1">
    <property type="nucleotide sequence ID" value="NZ_PUHZ01000018.1"/>
</dbReference>
<accession>A0A2S8GJT9</accession>
<gene>
    <name evidence="6" type="ORF">C5Y93_18180</name>
</gene>
<evidence type="ECO:0000256" key="2">
    <source>
        <dbReference type="ARBA" id="ARBA00013194"/>
    </source>
</evidence>
<dbReference type="SUPFAM" id="SSF63446">
    <property type="entry name" value="Type I dockerin domain"/>
    <property type="match status" value="1"/>
</dbReference>
<evidence type="ECO:0000256" key="1">
    <source>
        <dbReference type="ARBA" id="ARBA00007365"/>
    </source>
</evidence>
<dbReference type="Pfam" id="PF17963">
    <property type="entry name" value="Big_9"/>
    <property type="match status" value="1"/>
</dbReference>
<dbReference type="GO" id="GO:0003755">
    <property type="term" value="F:peptidyl-prolyl cis-trans isomerase activity"/>
    <property type="evidence" value="ECO:0007669"/>
    <property type="project" value="UniProtKB-KW"/>
</dbReference>
<keyword evidence="4" id="KW-0413">Isomerase</keyword>
<comment type="similarity">
    <text evidence="1">Belongs to the cyclophilin-type PPIase family.</text>
</comment>
<dbReference type="InterPro" id="IPR020892">
    <property type="entry name" value="Cyclophilin-type_PPIase_CS"/>
</dbReference>
<dbReference type="InterPro" id="IPR018247">
    <property type="entry name" value="EF_Hand_1_Ca_BS"/>
</dbReference>
<dbReference type="InterPro" id="IPR002130">
    <property type="entry name" value="Cyclophilin-type_PPIase_dom"/>
</dbReference>
<dbReference type="InterPro" id="IPR044666">
    <property type="entry name" value="Cyclophilin_A-like"/>
</dbReference>
<evidence type="ECO:0000313" key="6">
    <source>
        <dbReference type="EMBL" id="PQO44692.1"/>
    </source>
</evidence>
<dbReference type="Gene3D" id="2.40.100.10">
    <property type="entry name" value="Cyclophilin-like"/>
    <property type="match status" value="1"/>
</dbReference>
<dbReference type="InterPro" id="IPR036249">
    <property type="entry name" value="Thioredoxin-like_sf"/>
</dbReference>
<dbReference type="SUPFAM" id="SSF52833">
    <property type="entry name" value="Thioredoxin-like"/>
    <property type="match status" value="1"/>
</dbReference>
<sequence length="1137" mass="121155">MLPPEFAIILFAGFVFASAATIALVRASQARVAPLTAKSAARRRHQPHEVETLEVREVFDASGVELEGENLFINGQVYTNVDLVALAKAITDSGAKFYGAVWCPHCTEQKELFGDGGEYLPFIEVTNPDRTLNDLGTSLSITKLPTWVFANGTRVEGTLTISQLVQYTGVAVPTSTTPYLAEIAPITLYAGEPLMLSLDGYSPTGEPLTYTVTSSTGTVLSEVRQETRSLRITVKNFGVMEFQLMEDYANLATEQIIALVESGFYDGLIFHRVIDNFVIQGGDPLGTGTGSSPLADFDDQYDYDLRYNRSGVLGMAKSYDDTNNSQFFITEGAQRTSLDFRYTIFGYMTEGEAVREAISQVPTTTSDYPITDVVIEKIEVFQDTENALVKLNTFITGITGSDTLTITATDASGHSFSRNVSVAYFPYSANKVAYLGAIPDMIVNPGSVVTYQLVGYDPNGDSVKFLDKAGLDTQGITYQTHDSAGLIYSVDKNTGILTIQAPSTFRGEAQIIVAAYDYLTTSSSNYDFQIINISASANPILANDSFDMIAGTMNELTPLSNDTASAPSFDLSTFQLLDAPANIQLSVQNGVVSYSAPVGYSGTFTLRYSVSNIYGAAGTEAFMTINVVPNTAAVAGDDSYQIDVDSVAILDVLSNDRSNKFLTTNNGMSIVAFSSSAAGAVISIEDGKIRYAPAAGFTGLDTFTYTVTNGTSTAVAKVTVSVLEIEDIGVTVSREKTDGVSIDALPLSDAYLNEWDSFWVEVWVNSDRISSQGVSAAALDMQFVPGLYDATAIEAGADFQFNTAPTIDNETGAITGLDASAISSGLGSGQRVLLARVRFQPSQTGGLSVGSDGIPFDAFFSISQAQIQAPDTDLVDAQVTALPGTKILPVVYDLNDDGKIDLADVFAFRDIYVAGTTSGSTAGDFDGSGFVSTYDLSLLVRELGETQATVSAGSKIAYDFAYLANALAETPLTTSASAAGTPDTLDAEAVQPVFDAAAAIISDAYEQLGIFNYVVTTNFQIVDLPGSQLSYRNNGTIFLDIDAAGLGWFVDSTPTLNEEFTAAGTNSWQAILNGDADGKIDLLTVILHEMIGGNADESDLFATSLDPSVRLLFAAENLPIFQLVDPALVDQAMSENA</sequence>
<dbReference type="SUPFAM" id="SSF50891">
    <property type="entry name" value="Cyclophilin-like"/>
    <property type="match status" value="1"/>
</dbReference>
<dbReference type="InterPro" id="IPR029000">
    <property type="entry name" value="Cyclophilin-like_dom_sf"/>
</dbReference>
<dbReference type="EC" id="5.2.1.8" evidence="2"/>
<dbReference type="Pfam" id="PF00160">
    <property type="entry name" value="Pro_isomerase"/>
    <property type="match status" value="1"/>
</dbReference>
<dbReference type="EMBL" id="PUHZ01000018">
    <property type="protein sequence ID" value="PQO44692.1"/>
    <property type="molecule type" value="Genomic_DNA"/>
</dbReference>
<dbReference type="GO" id="GO:0006457">
    <property type="term" value="P:protein folding"/>
    <property type="evidence" value="ECO:0007669"/>
    <property type="project" value="InterPro"/>
</dbReference>
<keyword evidence="3" id="KW-0697">Rotamase</keyword>
<dbReference type="CDD" id="cd00317">
    <property type="entry name" value="cyclophilin"/>
    <property type="match status" value="1"/>
</dbReference>
<evidence type="ECO:0000313" key="7">
    <source>
        <dbReference type="Proteomes" id="UP000237819"/>
    </source>
</evidence>
<reference evidence="6 7" key="1">
    <citation type="submission" date="2018-02" db="EMBL/GenBank/DDBJ databases">
        <title>Comparative genomes isolates from brazilian mangrove.</title>
        <authorList>
            <person name="Araujo J.E."/>
            <person name="Taketani R.G."/>
            <person name="Silva M.C.P."/>
            <person name="Loureco M.V."/>
            <person name="Andreote F.D."/>
        </authorList>
    </citation>
    <scope>NUCLEOTIDE SEQUENCE [LARGE SCALE GENOMIC DNA]</scope>
    <source>
        <strain evidence="6 7">Nap-Phe MGV</strain>
    </source>
</reference>
<feature type="domain" description="PPIase cyclophilin-type" evidence="5">
    <location>
        <begin position="227"/>
        <end position="380"/>
    </location>
</feature>
<evidence type="ECO:0000259" key="5">
    <source>
        <dbReference type="PROSITE" id="PS50072"/>
    </source>
</evidence>
<dbReference type="Proteomes" id="UP000237819">
    <property type="component" value="Unassembled WGS sequence"/>
</dbReference>
<dbReference type="InterPro" id="IPR036439">
    <property type="entry name" value="Dockerin_dom_sf"/>
</dbReference>
<dbReference type="Gene3D" id="3.40.30.10">
    <property type="entry name" value="Glutaredoxin"/>
    <property type="match status" value="1"/>
</dbReference>
<proteinExistence type="inferred from homology"/>
<dbReference type="OrthoDB" id="270889at2"/>
<evidence type="ECO:0000256" key="4">
    <source>
        <dbReference type="ARBA" id="ARBA00023235"/>
    </source>
</evidence>
<organism evidence="6 7">
    <name type="scientific">Blastopirellula marina</name>
    <dbReference type="NCBI Taxonomy" id="124"/>
    <lineage>
        <taxon>Bacteria</taxon>
        <taxon>Pseudomonadati</taxon>
        <taxon>Planctomycetota</taxon>
        <taxon>Planctomycetia</taxon>
        <taxon>Pirellulales</taxon>
        <taxon>Pirellulaceae</taxon>
        <taxon>Blastopirellula</taxon>
    </lineage>
</organism>
<dbReference type="PROSITE" id="PS00170">
    <property type="entry name" value="CSA_PPIASE_1"/>
    <property type="match status" value="1"/>
</dbReference>
<name>A0A2S8GJT9_9BACT</name>
<dbReference type="PRINTS" id="PR00153">
    <property type="entry name" value="CSAPPISMRASE"/>
</dbReference>